<dbReference type="EMBL" id="JAALHA020000014">
    <property type="protein sequence ID" value="MDR9897815.1"/>
    <property type="molecule type" value="Genomic_DNA"/>
</dbReference>
<feature type="domain" description="DNA polymerase III delta N-terminal" evidence="9">
    <location>
        <begin position="1"/>
        <end position="111"/>
    </location>
</feature>
<evidence type="ECO:0000313" key="12">
    <source>
        <dbReference type="Proteomes" id="UP000667802"/>
    </source>
</evidence>
<evidence type="ECO:0000256" key="8">
    <source>
        <dbReference type="ARBA" id="ARBA00049244"/>
    </source>
</evidence>
<comment type="caution">
    <text evidence="11">The sequence shown here is derived from an EMBL/GenBank/DDBJ whole genome shotgun (WGS) entry which is preliminary data.</text>
</comment>
<protein>
    <recommendedName>
        <fullName evidence="2">DNA polymerase III subunit delta</fullName>
        <ecNumber evidence="1">2.7.7.7</ecNumber>
    </recommendedName>
</protein>
<gene>
    <name evidence="11" type="primary">holA</name>
    <name evidence="11" type="ORF">G7B40_025100</name>
</gene>
<dbReference type="GO" id="GO:0006261">
    <property type="term" value="P:DNA-templated DNA replication"/>
    <property type="evidence" value="ECO:0007669"/>
    <property type="project" value="TreeGrafter"/>
</dbReference>
<dbReference type="InterPro" id="IPR027417">
    <property type="entry name" value="P-loop_NTPase"/>
</dbReference>
<dbReference type="InterPro" id="IPR010372">
    <property type="entry name" value="DNA_pol3_delta_N"/>
</dbReference>
<evidence type="ECO:0000256" key="2">
    <source>
        <dbReference type="ARBA" id="ARBA00017703"/>
    </source>
</evidence>
<dbReference type="GO" id="GO:0003887">
    <property type="term" value="F:DNA-directed DNA polymerase activity"/>
    <property type="evidence" value="ECO:0007669"/>
    <property type="project" value="UniProtKB-KW"/>
</dbReference>
<keyword evidence="12" id="KW-1185">Reference proteome</keyword>
<comment type="catalytic activity">
    <reaction evidence="8">
        <text>DNA(n) + a 2'-deoxyribonucleoside 5'-triphosphate = DNA(n+1) + diphosphate</text>
        <dbReference type="Rhea" id="RHEA:22508"/>
        <dbReference type="Rhea" id="RHEA-COMP:17339"/>
        <dbReference type="Rhea" id="RHEA-COMP:17340"/>
        <dbReference type="ChEBI" id="CHEBI:33019"/>
        <dbReference type="ChEBI" id="CHEBI:61560"/>
        <dbReference type="ChEBI" id="CHEBI:173112"/>
        <dbReference type="EC" id="2.7.7.7"/>
    </reaction>
</comment>
<dbReference type="Pfam" id="PF21694">
    <property type="entry name" value="DNA_pol3_delta_C"/>
    <property type="match status" value="1"/>
</dbReference>
<keyword evidence="5" id="KW-0235">DNA replication</keyword>
<feature type="domain" description="DNA polymerase III delta subunit-like C-terminal" evidence="10">
    <location>
        <begin position="187"/>
        <end position="304"/>
    </location>
</feature>
<dbReference type="SUPFAM" id="SSF52540">
    <property type="entry name" value="P-loop containing nucleoside triphosphate hydrolases"/>
    <property type="match status" value="1"/>
</dbReference>
<reference evidence="12" key="1">
    <citation type="journal article" date="2021" name="Science">
        <title>Hunting the eagle killer: A cyanobacterial neurotoxin causes vacuolar myelinopathy.</title>
        <authorList>
            <person name="Breinlinger S."/>
            <person name="Phillips T.J."/>
            <person name="Haram B.N."/>
            <person name="Mares J."/>
            <person name="Martinez Yerena J.A."/>
            <person name="Hrouzek P."/>
            <person name="Sobotka R."/>
            <person name="Henderson W.M."/>
            <person name="Schmieder P."/>
            <person name="Williams S.M."/>
            <person name="Lauderdale J.D."/>
            <person name="Wilde H.D."/>
            <person name="Gerrin W."/>
            <person name="Kust A."/>
            <person name="Washington J.W."/>
            <person name="Wagner C."/>
            <person name="Geier B."/>
            <person name="Liebeke M."/>
            <person name="Enke H."/>
            <person name="Niedermeyer T.H.J."/>
            <person name="Wilde S.B."/>
        </authorList>
    </citation>
    <scope>NUCLEOTIDE SEQUENCE [LARGE SCALE GENOMIC DNA]</scope>
    <source>
        <strain evidence="12">Thurmond2011</strain>
    </source>
</reference>
<evidence type="ECO:0000256" key="1">
    <source>
        <dbReference type="ARBA" id="ARBA00012417"/>
    </source>
</evidence>
<dbReference type="AlphaFoldDB" id="A0AAP5MA40"/>
<evidence type="ECO:0000256" key="5">
    <source>
        <dbReference type="ARBA" id="ARBA00022705"/>
    </source>
</evidence>
<dbReference type="SUPFAM" id="SSF48019">
    <property type="entry name" value="post-AAA+ oligomerization domain-like"/>
    <property type="match status" value="1"/>
</dbReference>
<dbReference type="InterPro" id="IPR048466">
    <property type="entry name" value="DNA_pol3_delta-like_C"/>
</dbReference>
<dbReference type="EC" id="2.7.7.7" evidence="1"/>
<evidence type="ECO:0000259" key="9">
    <source>
        <dbReference type="Pfam" id="PF06144"/>
    </source>
</evidence>
<comment type="similarity">
    <text evidence="7">Belongs to the DNA polymerase HolA subunit family.</text>
</comment>
<dbReference type="GO" id="GO:0003677">
    <property type="term" value="F:DNA binding"/>
    <property type="evidence" value="ECO:0007669"/>
    <property type="project" value="InterPro"/>
</dbReference>
<evidence type="ECO:0000256" key="4">
    <source>
        <dbReference type="ARBA" id="ARBA00022695"/>
    </source>
</evidence>
<keyword evidence="6" id="KW-0239">DNA-directed DNA polymerase</keyword>
<proteinExistence type="inferred from homology"/>
<name>A0AAP5MA40_9CYAN</name>
<organism evidence="11 12">
    <name type="scientific">Aetokthonos hydrillicola Thurmond2011</name>
    <dbReference type="NCBI Taxonomy" id="2712845"/>
    <lineage>
        <taxon>Bacteria</taxon>
        <taxon>Bacillati</taxon>
        <taxon>Cyanobacteriota</taxon>
        <taxon>Cyanophyceae</taxon>
        <taxon>Nostocales</taxon>
        <taxon>Hapalosiphonaceae</taxon>
        <taxon>Aetokthonos</taxon>
    </lineage>
</organism>
<evidence type="ECO:0000256" key="7">
    <source>
        <dbReference type="ARBA" id="ARBA00034754"/>
    </source>
</evidence>
<keyword evidence="3 11" id="KW-0808">Transferase</keyword>
<dbReference type="Pfam" id="PF06144">
    <property type="entry name" value="DNA_pol3_delta"/>
    <property type="match status" value="1"/>
</dbReference>
<dbReference type="InterPro" id="IPR005790">
    <property type="entry name" value="DNA_polIII_delta"/>
</dbReference>
<evidence type="ECO:0000259" key="10">
    <source>
        <dbReference type="Pfam" id="PF21694"/>
    </source>
</evidence>
<dbReference type="NCBIfam" id="TIGR01128">
    <property type="entry name" value="holA"/>
    <property type="match status" value="1"/>
</dbReference>
<dbReference type="Gene3D" id="1.10.8.60">
    <property type="match status" value="1"/>
</dbReference>
<evidence type="ECO:0000256" key="6">
    <source>
        <dbReference type="ARBA" id="ARBA00022932"/>
    </source>
</evidence>
<keyword evidence="4 11" id="KW-0548">Nucleotidyltransferase</keyword>
<sequence>MQRAIQQLRTQVLDRNWESFNYSHYPPESSLSILQALSDIMTAPVGNGGRLVYLPNSTLLGACPKELLLQLERILPNIPQTNTLLITSTNKPDSRNKSVKLLLEQAQVKEFSLISQWQTDALMQQARTLALEVGINLTSDAYRVLVESTGNNTRLTFTELEKLKTYARGETVNADMVRQLVSASAANSLQLANAIRLGNVSQALELVENLTKCNEPALRIVATLTTAFRTWLIVKLMVITGSKDDGAIAQFAELKNPKRLYFLRQEVATISVAKLQNALKVLLELELMLKSGSNEKLALTTQIIKLCF</sequence>
<dbReference type="Gene3D" id="3.40.50.300">
    <property type="entry name" value="P-loop containing nucleotide triphosphate hydrolases"/>
    <property type="match status" value="1"/>
</dbReference>
<dbReference type="Gene3D" id="1.20.272.10">
    <property type="match status" value="1"/>
</dbReference>
<evidence type="ECO:0000313" key="11">
    <source>
        <dbReference type="EMBL" id="MDR9897815.1"/>
    </source>
</evidence>
<dbReference type="PANTHER" id="PTHR34388:SF1">
    <property type="entry name" value="DNA POLYMERASE III SUBUNIT DELTA"/>
    <property type="match status" value="1"/>
</dbReference>
<accession>A0AAP5MA40</accession>
<dbReference type="PANTHER" id="PTHR34388">
    <property type="entry name" value="DNA POLYMERASE III SUBUNIT DELTA"/>
    <property type="match status" value="1"/>
</dbReference>
<dbReference type="GO" id="GO:0009360">
    <property type="term" value="C:DNA polymerase III complex"/>
    <property type="evidence" value="ECO:0007669"/>
    <property type="project" value="InterPro"/>
</dbReference>
<dbReference type="Proteomes" id="UP000667802">
    <property type="component" value="Unassembled WGS sequence"/>
</dbReference>
<evidence type="ECO:0000256" key="3">
    <source>
        <dbReference type="ARBA" id="ARBA00022679"/>
    </source>
</evidence>
<dbReference type="InterPro" id="IPR008921">
    <property type="entry name" value="DNA_pol3_clamp-load_cplx_C"/>
</dbReference>